<protein>
    <submittedName>
        <fullName evidence="1">Uncharacterized protein</fullName>
    </submittedName>
</protein>
<sequence>MPASTIMHGGELPLDGLFSFKSKSRSQAPPPPEFTQAFLLDSTRLLSGLLGSYGNVEYAIATSGEKTVISRPSRSANVGIIHWKEGWVETEGLRVNRNEWIDQSKWSVSQMHVFQKWGRNPEIKWSTRNGEWEATNSKGEVLAAFVVRRGALGTRIELTDIGRPYTDALVLTGIITVTGEEEWRWHTFLQARRDAVEATSTPGPEPGATADTPTQLTEETLPTYREAPFTRPLGPLLTPSSIPAHMDSRPDIPTDRPLKLTLASRHPFNGIWYEEDQPIVNVRTIGPRTIIGVFVHNTSDTEPTVKVAGTINWAEGKVTVLGSNIDMNAMFSKIKNSIFSKANKCAPDYALKETQLISKIYRKSQVCTLHTLTSHWTATPQTSPASIYPDPNAHIRYECRTAPPQNHPLALLIHYLKRKGTTIELTPEGHSVLVEIFTAVLVLIYGTTGEWKKLTGVGTNVGGEGPELVLGEEMVSDLDGWAGPVELMRLRQQGGEQS</sequence>
<gene>
    <name evidence="1" type="ORF">RHS04_06189</name>
</gene>
<name>A0A8H7LIR8_9AGAM</name>
<dbReference type="Proteomes" id="UP000650582">
    <property type="component" value="Unassembled WGS sequence"/>
</dbReference>
<reference evidence="1" key="1">
    <citation type="submission" date="2020-09" db="EMBL/GenBank/DDBJ databases">
        <title>Comparative genome analyses of four rice-infecting Rhizoctonia solani isolates reveal extensive enrichment of homogalacturonan modification genes.</title>
        <authorList>
            <person name="Lee D.-Y."/>
            <person name="Jeon J."/>
            <person name="Kim K.-T."/>
            <person name="Cheong K."/>
            <person name="Song H."/>
            <person name="Choi G."/>
            <person name="Ko J."/>
            <person name="Opiyo S.O."/>
            <person name="Zuo S."/>
            <person name="Madhav S."/>
            <person name="Lee Y.-H."/>
            <person name="Wang G.-L."/>
        </authorList>
    </citation>
    <scope>NUCLEOTIDE SEQUENCE</scope>
    <source>
        <strain evidence="1">AG1-IA YN-7</strain>
    </source>
</reference>
<proteinExistence type="predicted"/>
<evidence type="ECO:0000313" key="1">
    <source>
        <dbReference type="EMBL" id="KAF8676995.1"/>
    </source>
</evidence>
<accession>A0A8H7LIR8</accession>
<evidence type="ECO:0000313" key="2">
    <source>
        <dbReference type="Proteomes" id="UP000650582"/>
    </source>
</evidence>
<dbReference type="EMBL" id="JACYCC010000041">
    <property type="protein sequence ID" value="KAF8676995.1"/>
    <property type="molecule type" value="Genomic_DNA"/>
</dbReference>
<dbReference type="AlphaFoldDB" id="A0A8H7LIR8"/>
<organism evidence="1 2">
    <name type="scientific">Rhizoctonia solani</name>
    <dbReference type="NCBI Taxonomy" id="456999"/>
    <lineage>
        <taxon>Eukaryota</taxon>
        <taxon>Fungi</taxon>
        <taxon>Dikarya</taxon>
        <taxon>Basidiomycota</taxon>
        <taxon>Agaricomycotina</taxon>
        <taxon>Agaricomycetes</taxon>
        <taxon>Cantharellales</taxon>
        <taxon>Ceratobasidiaceae</taxon>
        <taxon>Rhizoctonia</taxon>
    </lineage>
</organism>
<comment type="caution">
    <text evidence="1">The sequence shown here is derived from an EMBL/GenBank/DDBJ whole genome shotgun (WGS) entry which is preliminary data.</text>
</comment>